<feature type="domain" description="HTH APSES-type" evidence="2">
    <location>
        <begin position="107"/>
        <end position="225"/>
    </location>
</feature>
<keyword evidence="4" id="KW-1185">Reference proteome</keyword>
<name>A0AAE1CBA9_9PEZI</name>
<dbReference type="InterPro" id="IPR003163">
    <property type="entry name" value="Tscrpt_reg_HTH_APSES-type"/>
</dbReference>
<feature type="region of interest" description="Disordered" evidence="1">
    <location>
        <begin position="253"/>
        <end position="425"/>
    </location>
</feature>
<feature type="compositionally biased region" description="Low complexity" evidence="1">
    <location>
        <begin position="453"/>
        <end position="463"/>
    </location>
</feature>
<sequence length="655" mass="72981">MSLAFILNPAPSEPSPPPSHSSSGSLSPPNTTYTDEATLDRQLTESQRFSRPPNNSTRSRARRDHVNFPPFENLNESALHEVHRFNIQTVGRIQDSCRRIPYLAGKRDFQLRTGRDCFEVFEYDFKVPENDTTWTVMWDYKIGLVRTTPFFKCCNYSKTTSAKMLNNNPGLREISHSITGGAIKAQGYWMPYACARAVCANFCYNIAGALIPLFGPSFPADCTPPESPDFSRWIIDPALIARSTRDANRFRILYGTQPRNRPSSADSSPRTHGSSMHASNRHRGHFVDHDRHMRYRAGAGIMDSPYTTHPDTDFEPRPRRPETPASLPPLRHMFPEVPPGLPPLRTAEARTSGYAPTSLHNTVPVYGPPRSWTAVNNQPQPQHQLQPQPTGPLRRFQPQAPAQDDSHLRTADPSVSAIPRTSTAAFYHTRDRYHYQPATWEHTPPEPQPPPQVQAQSQEPQSQRQIMPPESASLAVRTMPSPPESTRVPLPNNRNSSSSSSSSKRKRNSVGTKRCFDEYEYDAAGESSQSGSPAASEEEDRETPASAVSSAAIDDSRNEQQPRQRKLEGKEDEEDEDDQDQKEKTSDTIVAAPASRSPSEEQDAAMALLGLRSRRGVVGDGGGGESCGVSVVSGSDDDSDRHRDLRWKKRKAKSF</sequence>
<dbReference type="PROSITE" id="PS51299">
    <property type="entry name" value="HTH_APSES"/>
    <property type="match status" value="1"/>
</dbReference>
<feature type="compositionally biased region" description="Basic and acidic residues" evidence="1">
    <location>
        <begin position="554"/>
        <end position="569"/>
    </location>
</feature>
<dbReference type="GO" id="GO:0003677">
    <property type="term" value="F:DNA binding"/>
    <property type="evidence" value="ECO:0007669"/>
    <property type="project" value="InterPro"/>
</dbReference>
<evidence type="ECO:0000256" key="1">
    <source>
        <dbReference type="SAM" id="MobiDB-lite"/>
    </source>
</evidence>
<feature type="compositionally biased region" description="Low complexity" evidence="1">
    <location>
        <begin position="378"/>
        <end position="388"/>
    </location>
</feature>
<gene>
    <name evidence="3" type="ORF">B0T22DRAFT_478650</name>
</gene>
<organism evidence="3 4">
    <name type="scientific">Podospora appendiculata</name>
    <dbReference type="NCBI Taxonomy" id="314037"/>
    <lineage>
        <taxon>Eukaryota</taxon>
        <taxon>Fungi</taxon>
        <taxon>Dikarya</taxon>
        <taxon>Ascomycota</taxon>
        <taxon>Pezizomycotina</taxon>
        <taxon>Sordariomycetes</taxon>
        <taxon>Sordariomycetidae</taxon>
        <taxon>Sordariales</taxon>
        <taxon>Podosporaceae</taxon>
        <taxon>Podospora</taxon>
    </lineage>
</organism>
<protein>
    <recommendedName>
        <fullName evidence="2">HTH APSES-type domain-containing protein</fullName>
    </recommendedName>
</protein>
<feature type="compositionally biased region" description="Polar residues" evidence="1">
    <location>
        <begin position="257"/>
        <end position="278"/>
    </location>
</feature>
<dbReference type="SUPFAM" id="SSF54616">
    <property type="entry name" value="DNA-binding domain of Mlu1-box binding protein MBP1"/>
    <property type="match status" value="1"/>
</dbReference>
<dbReference type="GO" id="GO:0033309">
    <property type="term" value="C:SBF transcription complex"/>
    <property type="evidence" value="ECO:0007669"/>
    <property type="project" value="TreeGrafter"/>
</dbReference>
<evidence type="ECO:0000313" key="3">
    <source>
        <dbReference type="EMBL" id="KAK3687315.1"/>
    </source>
</evidence>
<dbReference type="InterPro" id="IPR051642">
    <property type="entry name" value="SWI6-like"/>
</dbReference>
<reference evidence="3" key="2">
    <citation type="submission" date="2023-06" db="EMBL/GenBank/DDBJ databases">
        <authorList>
            <consortium name="Lawrence Berkeley National Laboratory"/>
            <person name="Haridas S."/>
            <person name="Hensen N."/>
            <person name="Bonometti L."/>
            <person name="Westerberg I."/>
            <person name="Brannstrom I.O."/>
            <person name="Guillou S."/>
            <person name="Cros-Aarteil S."/>
            <person name="Calhoun S."/>
            <person name="Kuo A."/>
            <person name="Mondo S."/>
            <person name="Pangilinan J."/>
            <person name="Riley R."/>
            <person name="Labutti K."/>
            <person name="Andreopoulos B."/>
            <person name="Lipzen A."/>
            <person name="Chen C."/>
            <person name="Yanf M."/>
            <person name="Daum C."/>
            <person name="Ng V."/>
            <person name="Clum A."/>
            <person name="Steindorff A."/>
            <person name="Ohm R."/>
            <person name="Martin F."/>
            <person name="Silar P."/>
            <person name="Natvig D."/>
            <person name="Lalanne C."/>
            <person name="Gautier V."/>
            <person name="Ament-Velasquez S.L."/>
            <person name="Kruys A."/>
            <person name="Hutchinson M.I."/>
            <person name="Powell A.J."/>
            <person name="Barry K."/>
            <person name="Miller A.N."/>
            <person name="Grigoriev I.V."/>
            <person name="Debuchy R."/>
            <person name="Gladieux P."/>
            <person name="Thoren M.H."/>
            <person name="Johannesson H."/>
        </authorList>
    </citation>
    <scope>NUCLEOTIDE SEQUENCE</scope>
    <source>
        <strain evidence="3">CBS 314.62</strain>
    </source>
</reference>
<dbReference type="EMBL" id="JAULSO010000002">
    <property type="protein sequence ID" value="KAK3687315.1"/>
    <property type="molecule type" value="Genomic_DNA"/>
</dbReference>
<feature type="compositionally biased region" description="Low complexity" evidence="1">
    <location>
        <begin position="492"/>
        <end position="502"/>
    </location>
</feature>
<feature type="region of interest" description="Disordered" evidence="1">
    <location>
        <begin position="438"/>
        <end position="603"/>
    </location>
</feature>
<feature type="compositionally biased region" description="Polar residues" evidence="1">
    <location>
        <begin position="44"/>
        <end position="58"/>
    </location>
</feature>
<reference evidence="3" key="1">
    <citation type="journal article" date="2023" name="Mol. Phylogenet. Evol.">
        <title>Genome-scale phylogeny and comparative genomics of the fungal order Sordariales.</title>
        <authorList>
            <person name="Hensen N."/>
            <person name="Bonometti L."/>
            <person name="Westerberg I."/>
            <person name="Brannstrom I.O."/>
            <person name="Guillou S."/>
            <person name="Cros-Aarteil S."/>
            <person name="Calhoun S."/>
            <person name="Haridas S."/>
            <person name="Kuo A."/>
            <person name="Mondo S."/>
            <person name="Pangilinan J."/>
            <person name="Riley R."/>
            <person name="LaButti K."/>
            <person name="Andreopoulos B."/>
            <person name="Lipzen A."/>
            <person name="Chen C."/>
            <person name="Yan M."/>
            <person name="Daum C."/>
            <person name="Ng V."/>
            <person name="Clum A."/>
            <person name="Steindorff A."/>
            <person name="Ohm R.A."/>
            <person name="Martin F."/>
            <person name="Silar P."/>
            <person name="Natvig D.O."/>
            <person name="Lalanne C."/>
            <person name="Gautier V."/>
            <person name="Ament-Velasquez S.L."/>
            <person name="Kruys A."/>
            <person name="Hutchinson M.I."/>
            <person name="Powell A.J."/>
            <person name="Barry K."/>
            <person name="Miller A.N."/>
            <person name="Grigoriev I.V."/>
            <person name="Debuchy R."/>
            <person name="Gladieux P."/>
            <person name="Hiltunen Thoren M."/>
            <person name="Johannesson H."/>
        </authorList>
    </citation>
    <scope>NUCLEOTIDE SEQUENCE</scope>
    <source>
        <strain evidence="3">CBS 314.62</strain>
    </source>
</reference>
<feature type="compositionally biased region" description="Low complexity" evidence="1">
    <location>
        <begin position="20"/>
        <end position="29"/>
    </location>
</feature>
<evidence type="ECO:0000259" key="2">
    <source>
        <dbReference type="PROSITE" id="PS51299"/>
    </source>
</evidence>
<dbReference type="GO" id="GO:0030907">
    <property type="term" value="C:MBF transcription complex"/>
    <property type="evidence" value="ECO:0007669"/>
    <property type="project" value="TreeGrafter"/>
</dbReference>
<dbReference type="PANTHER" id="PTHR43828:SF5">
    <property type="entry name" value="TRANSCRIPTIONAL REPRESSOR XBP1"/>
    <property type="match status" value="1"/>
</dbReference>
<dbReference type="GO" id="GO:0000981">
    <property type="term" value="F:DNA-binding transcription factor activity, RNA polymerase II-specific"/>
    <property type="evidence" value="ECO:0007669"/>
    <property type="project" value="UniProtKB-ARBA"/>
</dbReference>
<dbReference type="Gene3D" id="3.10.260.10">
    <property type="entry name" value="Transcription regulator HTH, APSES-type DNA-binding domain"/>
    <property type="match status" value="1"/>
</dbReference>
<evidence type="ECO:0000313" key="4">
    <source>
        <dbReference type="Proteomes" id="UP001270362"/>
    </source>
</evidence>
<comment type="caution">
    <text evidence="3">The sequence shown here is derived from an EMBL/GenBank/DDBJ whole genome shotgun (WGS) entry which is preliminary data.</text>
</comment>
<dbReference type="AlphaFoldDB" id="A0AAE1CBA9"/>
<proteinExistence type="predicted"/>
<dbReference type="PANTHER" id="PTHR43828">
    <property type="entry name" value="ASPARAGINASE"/>
    <property type="match status" value="1"/>
</dbReference>
<dbReference type="InterPro" id="IPR036887">
    <property type="entry name" value="HTH_APSES_sf"/>
</dbReference>
<feature type="region of interest" description="Disordered" evidence="1">
    <location>
        <begin position="1"/>
        <end position="67"/>
    </location>
</feature>
<feature type="region of interest" description="Disordered" evidence="1">
    <location>
        <begin position="615"/>
        <end position="655"/>
    </location>
</feature>
<feature type="compositionally biased region" description="Basic residues" evidence="1">
    <location>
        <begin position="644"/>
        <end position="655"/>
    </location>
</feature>
<feature type="compositionally biased region" description="Basic and acidic residues" evidence="1">
    <location>
        <begin position="310"/>
        <end position="322"/>
    </location>
</feature>
<dbReference type="Proteomes" id="UP001270362">
    <property type="component" value="Unassembled WGS sequence"/>
</dbReference>
<feature type="compositionally biased region" description="Acidic residues" evidence="1">
    <location>
        <begin position="570"/>
        <end position="580"/>
    </location>
</feature>
<accession>A0AAE1CBA9</accession>